<dbReference type="EMBL" id="CP012670">
    <property type="protein sequence ID" value="AUX19773.1"/>
    <property type="molecule type" value="Genomic_DNA"/>
</dbReference>
<gene>
    <name evidence="1" type="ORF">SOCEGT47_002250</name>
</gene>
<name>A0A4P2PTR1_SORCE</name>
<dbReference type="OrthoDB" id="9802417at2"/>
<proteinExistence type="predicted"/>
<dbReference type="Gene3D" id="3.10.450.530">
    <property type="entry name" value="Ribonuclease toxin, BrnT, of type II toxin-antitoxin system"/>
    <property type="match status" value="1"/>
</dbReference>
<dbReference type="InterPro" id="IPR007460">
    <property type="entry name" value="BrnT_toxin"/>
</dbReference>
<reference evidence="1 2" key="1">
    <citation type="submission" date="2015-09" db="EMBL/GenBank/DDBJ databases">
        <title>Sorangium comparison.</title>
        <authorList>
            <person name="Zaburannyi N."/>
            <person name="Bunk B."/>
            <person name="Overmann J."/>
            <person name="Mueller R."/>
        </authorList>
    </citation>
    <scope>NUCLEOTIDE SEQUENCE [LARGE SCALE GENOMIC DNA]</scope>
    <source>
        <strain evidence="1 2">So ceGT47</strain>
    </source>
</reference>
<dbReference type="InterPro" id="IPR038573">
    <property type="entry name" value="BrnT_sf"/>
</dbReference>
<evidence type="ECO:0000313" key="1">
    <source>
        <dbReference type="EMBL" id="AUX19773.1"/>
    </source>
</evidence>
<organism evidence="1 2">
    <name type="scientific">Sorangium cellulosum</name>
    <name type="common">Polyangium cellulosum</name>
    <dbReference type="NCBI Taxonomy" id="56"/>
    <lineage>
        <taxon>Bacteria</taxon>
        <taxon>Pseudomonadati</taxon>
        <taxon>Myxococcota</taxon>
        <taxon>Polyangia</taxon>
        <taxon>Polyangiales</taxon>
        <taxon>Polyangiaceae</taxon>
        <taxon>Sorangium</taxon>
    </lineage>
</organism>
<dbReference type="Proteomes" id="UP000295781">
    <property type="component" value="Chromosome"/>
</dbReference>
<accession>A0A4P2PTR1</accession>
<dbReference type="Pfam" id="PF04365">
    <property type="entry name" value="BrnT_toxin"/>
    <property type="match status" value="1"/>
</dbReference>
<sequence length="98" mass="11237">MAGLRFEWDARKSAVNKRKHGVSFDEARTVFTDDRALLLDDPDHSESEDRFILLGLSATTRILVVCHCYRQSGNVIRIISARRATPSERATYTSRWKP</sequence>
<dbReference type="AlphaFoldDB" id="A0A4P2PTR1"/>
<evidence type="ECO:0008006" key="3">
    <source>
        <dbReference type="Google" id="ProtNLM"/>
    </source>
</evidence>
<evidence type="ECO:0000313" key="2">
    <source>
        <dbReference type="Proteomes" id="UP000295781"/>
    </source>
</evidence>
<protein>
    <recommendedName>
        <fullName evidence="3">BrnT family toxin</fullName>
    </recommendedName>
</protein>
<dbReference type="RefSeq" id="WP_129356405.1">
    <property type="nucleotide sequence ID" value="NZ_CP012670.1"/>
</dbReference>